<evidence type="ECO:0000259" key="11">
    <source>
        <dbReference type="PROSITE" id="PS51285"/>
    </source>
</evidence>
<evidence type="ECO:0000256" key="5">
    <source>
        <dbReference type="ARBA" id="ARBA00022777"/>
    </source>
</evidence>
<evidence type="ECO:0000256" key="7">
    <source>
        <dbReference type="ARBA" id="ARBA00047899"/>
    </source>
</evidence>
<feature type="region of interest" description="Disordered" evidence="9">
    <location>
        <begin position="137"/>
        <end position="158"/>
    </location>
</feature>
<feature type="region of interest" description="Disordered" evidence="9">
    <location>
        <begin position="238"/>
        <end position="309"/>
    </location>
</feature>
<evidence type="ECO:0000256" key="3">
    <source>
        <dbReference type="ARBA" id="ARBA00022679"/>
    </source>
</evidence>
<reference evidence="13" key="1">
    <citation type="journal article" date="2014" name="Proc. Natl. Acad. Sci. U.S.A.">
        <title>Extensive sampling of basidiomycete genomes demonstrates inadequacy of the white-rot/brown-rot paradigm for wood decay fungi.</title>
        <authorList>
            <person name="Riley R."/>
            <person name="Salamov A.A."/>
            <person name="Brown D.W."/>
            <person name="Nagy L.G."/>
            <person name="Floudas D."/>
            <person name="Held B.W."/>
            <person name="Levasseur A."/>
            <person name="Lombard V."/>
            <person name="Morin E."/>
            <person name="Otillar R."/>
            <person name="Lindquist E.A."/>
            <person name="Sun H."/>
            <person name="LaButti K.M."/>
            <person name="Schmutz J."/>
            <person name="Jabbour D."/>
            <person name="Luo H."/>
            <person name="Baker S.E."/>
            <person name="Pisabarro A.G."/>
            <person name="Walton J.D."/>
            <person name="Blanchette R.A."/>
            <person name="Henrissat B."/>
            <person name="Martin F."/>
            <person name="Cullen D."/>
            <person name="Hibbett D.S."/>
            <person name="Grigoriev I.V."/>
        </authorList>
    </citation>
    <scope>NUCLEOTIDE SEQUENCE [LARGE SCALE GENOMIC DNA]</scope>
    <source>
        <strain evidence="13">CBS 339.88</strain>
    </source>
</reference>
<feature type="compositionally biased region" description="Polar residues" evidence="9">
    <location>
        <begin position="238"/>
        <end position="260"/>
    </location>
</feature>
<feature type="compositionally biased region" description="Polar residues" evidence="9">
    <location>
        <begin position="381"/>
        <end position="391"/>
    </location>
</feature>
<evidence type="ECO:0000259" key="10">
    <source>
        <dbReference type="PROSITE" id="PS50011"/>
    </source>
</evidence>
<feature type="compositionally biased region" description="Acidic residues" evidence="9">
    <location>
        <begin position="933"/>
        <end position="945"/>
    </location>
</feature>
<dbReference type="GO" id="GO:0005524">
    <property type="term" value="F:ATP binding"/>
    <property type="evidence" value="ECO:0007669"/>
    <property type="project" value="UniProtKB-KW"/>
</dbReference>
<feature type="compositionally biased region" description="Low complexity" evidence="9">
    <location>
        <begin position="1235"/>
        <end position="1254"/>
    </location>
</feature>
<feature type="domain" description="Protein kinase" evidence="10">
    <location>
        <begin position="576"/>
        <end position="887"/>
    </location>
</feature>
<keyword evidence="4" id="KW-0547">Nucleotide-binding</keyword>
<dbReference type="Proteomes" id="UP000027222">
    <property type="component" value="Unassembled WGS sequence"/>
</dbReference>
<dbReference type="Gene3D" id="3.30.200.20">
    <property type="entry name" value="Phosphorylase Kinase, domain 1"/>
    <property type="match status" value="2"/>
</dbReference>
<dbReference type="PROSITE" id="PS50011">
    <property type="entry name" value="PROTEIN_KINASE_DOM"/>
    <property type="match status" value="1"/>
</dbReference>
<gene>
    <name evidence="12" type="ORF">GALMADRAFT_234925</name>
</gene>
<feature type="compositionally biased region" description="Basic residues" evidence="9">
    <location>
        <begin position="543"/>
        <end position="552"/>
    </location>
</feature>
<feature type="compositionally biased region" description="Polar residues" evidence="9">
    <location>
        <begin position="98"/>
        <end position="116"/>
    </location>
</feature>
<feature type="compositionally biased region" description="Polar residues" evidence="9">
    <location>
        <begin position="1305"/>
        <end position="1326"/>
    </location>
</feature>
<dbReference type="InterPro" id="IPR011009">
    <property type="entry name" value="Kinase-like_dom_sf"/>
</dbReference>
<dbReference type="EMBL" id="KL142367">
    <property type="protein sequence ID" value="KDR85829.1"/>
    <property type="molecule type" value="Genomic_DNA"/>
</dbReference>
<keyword evidence="3" id="KW-0808">Transferase</keyword>
<proteinExistence type="predicted"/>
<dbReference type="FunFam" id="3.30.200.20:FF:000743">
    <property type="entry name" value="Non-specific serine/threonine protein kinase"/>
    <property type="match status" value="1"/>
</dbReference>
<feature type="compositionally biased region" description="Low complexity" evidence="9">
    <location>
        <begin position="1285"/>
        <end position="1304"/>
    </location>
</feature>
<feature type="compositionally biased region" description="Low complexity" evidence="9">
    <location>
        <begin position="261"/>
        <end position="271"/>
    </location>
</feature>
<keyword evidence="5" id="KW-0418">Kinase</keyword>
<feature type="compositionally biased region" description="Basic residues" evidence="9">
    <location>
        <begin position="1373"/>
        <end position="1382"/>
    </location>
</feature>
<feature type="compositionally biased region" description="Basic and acidic residues" evidence="9">
    <location>
        <begin position="404"/>
        <end position="415"/>
    </location>
</feature>
<feature type="compositionally biased region" description="Acidic residues" evidence="9">
    <location>
        <begin position="995"/>
        <end position="1017"/>
    </location>
</feature>
<dbReference type="CDD" id="cd05123">
    <property type="entry name" value="STKc_AGC"/>
    <property type="match status" value="1"/>
</dbReference>
<accession>A0A067U0L0</accession>
<feature type="compositionally biased region" description="Polar residues" evidence="9">
    <location>
        <begin position="732"/>
        <end position="755"/>
    </location>
</feature>
<evidence type="ECO:0000256" key="2">
    <source>
        <dbReference type="ARBA" id="ARBA00022527"/>
    </source>
</evidence>
<keyword evidence="6" id="KW-0067">ATP-binding</keyword>
<dbReference type="OrthoDB" id="63267at2759"/>
<feature type="compositionally biased region" description="Polar residues" evidence="9">
    <location>
        <begin position="1224"/>
        <end position="1234"/>
    </location>
</feature>
<feature type="compositionally biased region" description="Acidic residues" evidence="9">
    <location>
        <begin position="1170"/>
        <end position="1194"/>
    </location>
</feature>
<keyword evidence="13" id="KW-1185">Reference proteome</keyword>
<feature type="compositionally biased region" description="Pro residues" evidence="9">
    <location>
        <begin position="756"/>
        <end position="765"/>
    </location>
</feature>
<evidence type="ECO:0000256" key="4">
    <source>
        <dbReference type="ARBA" id="ARBA00022741"/>
    </source>
</evidence>
<dbReference type="InterPro" id="IPR045270">
    <property type="entry name" value="STKc_AGC"/>
</dbReference>
<dbReference type="FunFam" id="1.10.510.10:FF:000465">
    <property type="entry name" value="Non-specific serine/threonine protein kinase"/>
    <property type="match status" value="1"/>
</dbReference>
<feature type="compositionally biased region" description="Polar residues" evidence="9">
    <location>
        <begin position="515"/>
        <end position="538"/>
    </location>
</feature>
<evidence type="ECO:0000313" key="12">
    <source>
        <dbReference type="EMBL" id="KDR85829.1"/>
    </source>
</evidence>
<dbReference type="Gene3D" id="1.10.510.10">
    <property type="entry name" value="Transferase(Phosphotransferase) domain 1"/>
    <property type="match status" value="2"/>
</dbReference>
<dbReference type="FunFam" id="1.10.510.10:FF:000294">
    <property type="entry name" value="Serine/threonine-protein kinase OXI1"/>
    <property type="match status" value="1"/>
</dbReference>
<evidence type="ECO:0000256" key="1">
    <source>
        <dbReference type="ARBA" id="ARBA00012513"/>
    </source>
</evidence>
<organism evidence="12 13">
    <name type="scientific">Galerina marginata (strain CBS 339.88)</name>
    <dbReference type="NCBI Taxonomy" id="685588"/>
    <lineage>
        <taxon>Eukaryota</taxon>
        <taxon>Fungi</taxon>
        <taxon>Dikarya</taxon>
        <taxon>Basidiomycota</taxon>
        <taxon>Agaricomycotina</taxon>
        <taxon>Agaricomycetes</taxon>
        <taxon>Agaricomycetidae</taxon>
        <taxon>Agaricales</taxon>
        <taxon>Agaricineae</taxon>
        <taxon>Strophariaceae</taxon>
        <taxon>Galerina</taxon>
    </lineage>
</organism>
<dbReference type="PANTHER" id="PTHR24351">
    <property type="entry name" value="RIBOSOMAL PROTEIN S6 KINASE"/>
    <property type="match status" value="1"/>
</dbReference>
<dbReference type="InterPro" id="IPR008271">
    <property type="entry name" value="Ser/Thr_kinase_AS"/>
</dbReference>
<feature type="compositionally biased region" description="Low complexity" evidence="9">
    <location>
        <begin position="1074"/>
        <end position="1083"/>
    </location>
</feature>
<feature type="region of interest" description="Disordered" evidence="9">
    <location>
        <begin position="933"/>
        <end position="1208"/>
    </location>
</feature>
<feature type="region of interest" description="Disordered" evidence="9">
    <location>
        <begin position="98"/>
        <end position="118"/>
    </location>
</feature>
<keyword evidence="2" id="KW-0723">Serine/threonine-protein kinase</keyword>
<dbReference type="PROSITE" id="PS51285">
    <property type="entry name" value="AGC_KINASE_CTER"/>
    <property type="match status" value="1"/>
</dbReference>
<evidence type="ECO:0000256" key="8">
    <source>
        <dbReference type="ARBA" id="ARBA00048679"/>
    </source>
</evidence>
<protein>
    <recommendedName>
        <fullName evidence="1">non-specific serine/threonine protein kinase</fullName>
        <ecNumber evidence="1">2.7.11.1</ecNumber>
    </recommendedName>
</protein>
<sequence>MPSAELTPPSLDTSPATYNIPVAQRRKFGTVFGFRSALRYSEEEPEDIRAQPLTLGRTAVPTRKSLDTTRTYTIRRRQHRAGRFSVTNLSFFERESQATTTQLLPPPSNITDTTDNPLPIEQPTTVDPAVDNNMKALDTNLPSSSRRGPVRMDTQDGPWSVSVAETPYDSLSYSLYIKTPTHNLTLTRTAMELVELDLKLRQSHPNVKIPALPINPNSLPAPPKRKSTFLNTLSRLASPTAKSQKLNGNGRRSQNASSFSTGLPTPLTTPGRESNDPFGSFTSINGDSPTGGGGDDPDHMNGSTTSNATPSSTAIAAYLTTISNAPALRMDRLWKRFVRVRTDDLESVRVERAIKRVRSDLAAHVGIPSKEKENAKGGASIGNSIAPSETDSIMEVDTDQLSSHVEKHGEEKEVETNPSRMDVDIIEEVEEPEKPEGHPSKANNATDTTAVQPEPVDAESAGPSHEADKVSTVETTQDEAEPVPPTPTATDIPASNRMHRSQSAEPDRSHRISRAYTSSVPSQSGAESLTGDDSSSSAFRGGKIGRRRKKRSTSGTGTPKDKEPKKSQRKVVIDDFEMMRVLGKGCAGKVLLVRHKTTQDLFALKAITKRHVLAHQELQHTLTEQAVLKRMAAEGRDPFVVKLWWSFHDKENLFLVMDFHPGGDLATQLARWGRLGRDRARFYAAEIVEGVEGLHAAGVIYRDLKPENILIGGDGHIVLTDFGLSKEFPRPHNSSSAPLTPSGSHGSEFYSSVPGTPQPTSPPWMKPDRMGELALGWPGQPIGHTDSTGTFCGTAEYLAPEVIQGSPYSYEVDWWSFGTMLYEMLTGVTPFWADNHSDMYVRVLQDELKFPDDRAIDQDTKSLIRGLLQRVPTLRICEPRIKKHPYFSMIDWSHVYYKRYIPPYIPPTDHASDTQNFDETFLDMEPVLDDFNENEAMDTDQEPQTDTDRTDGEETNTTPSQSRSSSIRPQPQLPTENGVDLFDGYSFKGRHSVLIDDEEDEEGSEGSEESVDEEDGDNFSVLRGLEPKAPDADSTSLLPDEVSLEESAEPKTPEARPAPLPPVAEPEPAPPAEVVPTEVLLPVEEIKEVPITEEPEIEEVPTRPTSQDLSTAQPTAEPEAVAPPSKELGGRATPPPKVAPHRQVANVRAGGRPRREKSGVPALDRYLSDAVDEDTEATEAEKEDDDWDFIEAADGEDRNGAKGTSLFARGVVDRYRLAVFRKASTPSRNGQQPRSVSGMSAASGATASETGSPSPTQRRGRTGAGLNFRKNPRQFLRPKSPPPSSYAKSARSVSQSASNSNTLSGASTSGLSPSLSVGSTFNTPHSLKSKESAMSVGAQSHSSDQSGNGQSAVFVDAADARSSPQTNGADTKHKSKKLKKYKNNAEKVFSLFSSPRQTS</sequence>
<evidence type="ECO:0000256" key="9">
    <source>
        <dbReference type="SAM" id="MobiDB-lite"/>
    </source>
</evidence>
<name>A0A067U0L0_GALM3</name>
<dbReference type="SMART" id="SM00220">
    <property type="entry name" value="S_TKc"/>
    <property type="match status" value="1"/>
</dbReference>
<dbReference type="STRING" id="685588.A0A067U0L0"/>
<dbReference type="EC" id="2.7.11.1" evidence="1"/>
<dbReference type="PROSITE" id="PS00108">
    <property type="entry name" value="PROTEIN_KINASE_ST"/>
    <property type="match status" value="1"/>
</dbReference>
<dbReference type="GO" id="GO:0004674">
    <property type="term" value="F:protein serine/threonine kinase activity"/>
    <property type="evidence" value="ECO:0007669"/>
    <property type="project" value="UniProtKB-KW"/>
</dbReference>
<comment type="catalytic activity">
    <reaction evidence="8">
        <text>L-seryl-[protein] + ATP = O-phospho-L-seryl-[protein] + ADP + H(+)</text>
        <dbReference type="Rhea" id="RHEA:17989"/>
        <dbReference type="Rhea" id="RHEA-COMP:9863"/>
        <dbReference type="Rhea" id="RHEA-COMP:11604"/>
        <dbReference type="ChEBI" id="CHEBI:15378"/>
        <dbReference type="ChEBI" id="CHEBI:29999"/>
        <dbReference type="ChEBI" id="CHEBI:30616"/>
        <dbReference type="ChEBI" id="CHEBI:83421"/>
        <dbReference type="ChEBI" id="CHEBI:456216"/>
        <dbReference type="EC" id="2.7.11.1"/>
    </reaction>
</comment>
<dbReference type="SMART" id="SM00133">
    <property type="entry name" value="S_TK_X"/>
    <property type="match status" value="1"/>
</dbReference>
<feature type="compositionally biased region" description="Polar residues" evidence="9">
    <location>
        <begin position="1337"/>
        <end position="1351"/>
    </location>
</feature>
<feature type="region of interest" description="Disordered" evidence="9">
    <location>
        <begin position="730"/>
        <end position="770"/>
    </location>
</feature>
<comment type="catalytic activity">
    <reaction evidence="7">
        <text>L-threonyl-[protein] + ATP = O-phospho-L-threonyl-[protein] + ADP + H(+)</text>
        <dbReference type="Rhea" id="RHEA:46608"/>
        <dbReference type="Rhea" id="RHEA-COMP:11060"/>
        <dbReference type="Rhea" id="RHEA-COMP:11605"/>
        <dbReference type="ChEBI" id="CHEBI:15378"/>
        <dbReference type="ChEBI" id="CHEBI:30013"/>
        <dbReference type="ChEBI" id="CHEBI:30616"/>
        <dbReference type="ChEBI" id="CHEBI:61977"/>
        <dbReference type="ChEBI" id="CHEBI:456216"/>
        <dbReference type="EC" id="2.7.11.1"/>
    </reaction>
</comment>
<dbReference type="InterPro" id="IPR000719">
    <property type="entry name" value="Prot_kinase_dom"/>
</dbReference>
<feature type="region of interest" description="Disordered" evidence="9">
    <location>
        <begin position="368"/>
        <end position="570"/>
    </location>
</feature>
<feature type="region of interest" description="Disordered" evidence="9">
    <location>
        <begin position="1220"/>
        <end position="1399"/>
    </location>
</feature>
<feature type="domain" description="AGC-kinase C-terminal" evidence="11">
    <location>
        <begin position="888"/>
        <end position="997"/>
    </location>
</feature>
<feature type="compositionally biased region" description="Pro residues" evidence="9">
    <location>
        <begin position="1056"/>
        <end position="1073"/>
    </location>
</feature>
<evidence type="ECO:0000313" key="13">
    <source>
        <dbReference type="Proteomes" id="UP000027222"/>
    </source>
</evidence>
<feature type="compositionally biased region" description="Polar residues" evidence="9">
    <location>
        <begin position="441"/>
        <end position="451"/>
    </location>
</feature>
<dbReference type="SUPFAM" id="SSF56112">
    <property type="entry name" value="Protein kinase-like (PK-like)"/>
    <property type="match status" value="1"/>
</dbReference>
<dbReference type="Pfam" id="PF00069">
    <property type="entry name" value="Pkinase"/>
    <property type="match status" value="2"/>
</dbReference>
<feature type="compositionally biased region" description="Low complexity" evidence="9">
    <location>
        <begin position="959"/>
        <end position="970"/>
    </location>
</feature>
<evidence type="ECO:0000256" key="6">
    <source>
        <dbReference type="ARBA" id="ARBA00022840"/>
    </source>
</evidence>
<dbReference type="InterPro" id="IPR000961">
    <property type="entry name" value="AGC-kinase_C"/>
</dbReference>
<dbReference type="HOGENOM" id="CLU_007805_0_0_1"/>